<comment type="caution">
    <text evidence="3">The sequence shown here is derived from an EMBL/GenBank/DDBJ whole genome shotgun (WGS) entry which is preliminary data.</text>
</comment>
<organism evidence="3 4">
    <name type="scientific">Winogradskya humida</name>
    <dbReference type="NCBI Taxonomy" id="113566"/>
    <lineage>
        <taxon>Bacteria</taxon>
        <taxon>Bacillati</taxon>
        <taxon>Actinomycetota</taxon>
        <taxon>Actinomycetes</taxon>
        <taxon>Micromonosporales</taxon>
        <taxon>Micromonosporaceae</taxon>
        <taxon>Winogradskya</taxon>
    </lineage>
</organism>
<keyword evidence="1" id="KW-0560">Oxidoreductase</keyword>
<dbReference type="InterPro" id="IPR009959">
    <property type="entry name" value="Cyclase_SnoaL-like"/>
</dbReference>
<evidence type="ECO:0000259" key="2">
    <source>
        <dbReference type="Pfam" id="PF03807"/>
    </source>
</evidence>
<feature type="domain" description="Pyrroline-5-carboxylate reductase catalytic N-terminal" evidence="2">
    <location>
        <begin position="3"/>
        <end position="92"/>
    </location>
</feature>
<dbReference type="Pfam" id="PF07366">
    <property type="entry name" value="SnoaL"/>
    <property type="match status" value="1"/>
</dbReference>
<dbReference type="InterPro" id="IPR036291">
    <property type="entry name" value="NAD(P)-bd_dom_sf"/>
</dbReference>
<dbReference type="Gene3D" id="3.10.450.50">
    <property type="match status" value="1"/>
</dbReference>
<dbReference type="SUPFAM" id="SSF54427">
    <property type="entry name" value="NTF2-like"/>
    <property type="match status" value="1"/>
</dbReference>
<sequence length="376" mass="39681">MTTIGFIGSGKIGGTLARLAVDAGHDVVLSNSRGPETLQDLAAQLGPRARAATVDEAAQAGDIVVATIPLKAFPEIPAGPLRGKIVIDTTNYNPDRDGRFAGIEDGTTTAGDLLQEHLPEAYVVKAFNNIFFKHLATLGRPSGAPDRSALPVAGNDPTAKTTVTALLNTLGYDTHDAGPLPESRRFAPGTPAHHAYLNPAGMFTAPGRPASAAILKTLLAAAAPAAHDGPAVYGATDEERRLVETLYRAVGGEPDLLDDVLAPGWEDIPSAPGQRPGPAGLKPIIEQFHTSFADAKVVLHDIIGSSGRVAVRAELTGIHRGEFLGVPATGKPSSITIHEFHQINHGRIVRTWHLEDLHGWLQHAVNQQPMSRRFIG</sequence>
<reference evidence="3 4" key="1">
    <citation type="submission" date="2021-01" db="EMBL/GenBank/DDBJ databases">
        <title>Whole genome shotgun sequence of Actinoplanes humidus NBRC 14915.</title>
        <authorList>
            <person name="Komaki H."/>
            <person name="Tamura T."/>
        </authorList>
    </citation>
    <scope>NUCLEOTIDE SEQUENCE [LARGE SCALE GENOMIC DNA]</scope>
    <source>
        <strain evidence="3 4">NBRC 14915</strain>
    </source>
</reference>
<proteinExistence type="predicted"/>
<dbReference type="Gene3D" id="3.40.50.720">
    <property type="entry name" value="NAD(P)-binding Rossmann-like Domain"/>
    <property type="match status" value="1"/>
</dbReference>
<dbReference type="RefSeq" id="WP_203836024.1">
    <property type="nucleotide sequence ID" value="NZ_BAAATV010000003.1"/>
</dbReference>
<evidence type="ECO:0000256" key="1">
    <source>
        <dbReference type="ARBA" id="ARBA00023002"/>
    </source>
</evidence>
<dbReference type="InterPro" id="IPR028939">
    <property type="entry name" value="P5C_Rdtase_cat_N"/>
</dbReference>
<name>A0ABQ3ZJJ5_9ACTN</name>
<accession>A0ABQ3ZJJ5</accession>
<gene>
    <name evidence="3" type="ORF">Ahu01nite_018670</name>
</gene>
<dbReference type="SUPFAM" id="SSF51735">
    <property type="entry name" value="NAD(P)-binding Rossmann-fold domains"/>
    <property type="match status" value="1"/>
</dbReference>
<evidence type="ECO:0000313" key="3">
    <source>
        <dbReference type="EMBL" id="GIE18765.1"/>
    </source>
</evidence>
<dbReference type="InterPro" id="IPR032710">
    <property type="entry name" value="NTF2-like_dom_sf"/>
</dbReference>
<dbReference type="Proteomes" id="UP000603200">
    <property type="component" value="Unassembled WGS sequence"/>
</dbReference>
<dbReference type="PANTHER" id="PTHR14239">
    <property type="entry name" value="DUDULIN-RELATED"/>
    <property type="match status" value="1"/>
</dbReference>
<dbReference type="InterPro" id="IPR051267">
    <property type="entry name" value="STEAP_metalloreductase"/>
</dbReference>
<protein>
    <recommendedName>
        <fullName evidence="2">Pyrroline-5-carboxylate reductase catalytic N-terminal domain-containing protein</fullName>
    </recommendedName>
</protein>
<evidence type="ECO:0000313" key="4">
    <source>
        <dbReference type="Proteomes" id="UP000603200"/>
    </source>
</evidence>
<dbReference type="PANTHER" id="PTHR14239:SF10">
    <property type="entry name" value="REDUCTASE"/>
    <property type="match status" value="1"/>
</dbReference>
<keyword evidence="4" id="KW-1185">Reference proteome</keyword>
<dbReference type="EMBL" id="BOMN01000023">
    <property type="protein sequence ID" value="GIE18765.1"/>
    <property type="molecule type" value="Genomic_DNA"/>
</dbReference>
<dbReference type="Pfam" id="PF03807">
    <property type="entry name" value="F420_oxidored"/>
    <property type="match status" value="1"/>
</dbReference>